<dbReference type="Proteomes" id="UP001497535">
    <property type="component" value="Unassembled WGS sequence"/>
</dbReference>
<name>A0ACB0YXS6_MELEN</name>
<protein>
    <submittedName>
        <fullName evidence="1">Uncharacterized protein</fullName>
    </submittedName>
</protein>
<gene>
    <name evidence="1" type="ORF">MENTE1834_LOCUS18032</name>
</gene>
<accession>A0ACB0YXS6</accession>
<keyword evidence="2" id="KW-1185">Reference proteome</keyword>
<evidence type="ECO:0000313" key="2">
    <source>
        <dbReference type="Proteomes" id="UP001497535"/>
    </source>
</evidence>
<sequence length="277" mass="32901">MNLLPTEIQLDIFKYLDFNQLSNIQQTNFYLSNFFKEYADKLARKKFYGLRDVCIDKSNLNQYNFYTPKPELYDLQLSKELENMCKRGIEESIPMFLGEDDTTIKFVACIIKESHDFEPEIYLRFPNFPKTIEEMKIACYLFKLLFNSFFGFVEFDEVIFNPQIIQLLFDENKTNIPLQIQSRITHLSVYNEFDDCLLKFILDHLNSNELAVTLDQDSNMEQCINNLFKLSTNGGNKFPYVCYKFIDPKLCNLIIQVIRKIKNFGLSIRDFVRKRKI</sequence>
<dbReference type="EMBL" id="CAVMJV010000020">
    <property type="protein sequence ID" value="CAK5068138.1"/>
    <property type="molecule type" value="Genomic_DNA"/>
</dbReference>
<comment type="caution">
    <text evidence="1">The sequence shown here is derived from an EMBL/GenBank/DDBJ whole genome shotgun (WGS) entry which is preliminary data.</text>
</comment>
<reference evidence="1" key="1">
    <citation type="submission" date="2023-11" db="EMBL/GenBank/DDBJ databases">
        <authorList>
            <person name="Poullet M."/>
        </authorList>
    </citation>
    <scope>NUCLEOTIDE SEQUENCE</scope>
    <source>
        <strain evidence="1">E1834</strain>
    </source>
</reference>
<organism evidence="1 2">
    <name type="scientific">Meloidogyne enterolobii</name>
    <name type="common">Root-knot nematode worm</name>
    <name type="synonym">Meloidogyne mayaguensis</name>
    <dbReference type="NCBI Taxonomy" id="390850"/>
    <lineage>
        <taxon>Eukaryota</taxon>
        <taxon>Metazoa</taxon>
        <taxon>Ecdysozoa</taxon>
        <taxon>Nematoda</taxon>
        <taxon>Chromadorea</taxon>
        <taxon>Rhabditida</taxon>
        <taxon>Tylenchina</taxon>
        <taxon>Tylenchomorpha</taxon>
        <taxon>Tylenchoidea</taxon>
        <taxon>Meloidogynidae</taxon>
        <taxon>Meloidogyninae</taxon>
        <taxon>Meloidogyne</taxon>
    </lineage>
</organism>
<evidence type="ECO:0000313" key="1">
    <source>
        <dbReference type="EMBL" id="CAK5068138.1"/>
    </source>
</evidence>
<proteinExistence type="predicted"/>